<dbReference type="RefSeq" id="WP_258385775.1">
    <property type="nucleotide sequence ID" value="NZ_CP091430.1"/>
</dbReference>
<evidence type="ECO:0000313" key="4">
    <source>
        <dbReference type="Proteomes" id="UP001057877"/>
    </source>
</evidence>
<evidence type="ECO:0000256" key="1">
    <source>
        <dbReference type="SAM" id="MobiDB-lite"/>
    </source>
</evidence>
<evidence type="ECO:0000313" key="3">
    <source>
        <dbReference type="EMBL" id="UVI29688.1"/>
    </source>
</evidence>
<feature type="region of interest" description="Disordered" evidence="1">
    <location>
        <begin position="138"/>
        <end position="205"/>
    </location>
</feature>
<evidence type="ECO:0000256" key="2">
    <source>
        <dbReference type="SAM" id="SignalP"/>
    </source>
</evidence>
<dbReference type="EMBL" id="CP091430">
    <property type="protein sequence ID" value="UVI29688.1"/>
    <property type="molecule type" value="Genomic_DNA"/>
</dbReference>
<organism evidence="3 4">
    <name type="scientific">Paenibacillus spongiae</name>
    <dbReference type="NCBI Taxonomy" id="2909671"/>
    <lineage>
        <taxon>Bacteria</taxon>
        <taxon>Bacillati</taxon>
        <taxon>Bacillota</taxon>
        <taxon>Bacilli</taxon>
        <taxon>Bacillales</taxon>
        <taxon>Paenibacillaceae</taxon>
        <taxon>Paenibacillus</taxon>
    </lineage>
</organism>
<reference evidence="3" key="1">
    <citation type="submission" date="2022-01" db="EMBL/GenBank/DDBJ databases">
        <title>Paenibacillus spongiae sp. nov., isolated from marine sponge.</title>
        <authorList>
            <person name="Li Z."/>
            <person name="Zhang M."/>
        </authorList>
    </citation>
    <scope>NUCLEOTIDE SEQUENCE</scope>
    <source>
        <strain evidence="3">PHS-Z3</strain>
    </source>
</reference>
<protein>
    <submittedName>
        <fullName evidence="3">Uncharacterized protein</fullName>
    </submittedName>
</protein>
<sequence length="205" mass="21718">MKKMIRMVLATAVLMFVLSASIVSAMFDEGRFKPVPPGEGDYLTPFPVTSLNKDELVKMTEGPETTVGDYKGIVLIAKATPEYLEEEYVFLPINSSQIDKNEGVILYDAPKEMLGWTIAKTGFNLLKVSSDEAVFYGPKRGWMENNDGGSDGGSDGGKDGGSDEGECVGECEMEPGEEGTHTAPSQGGGYTGNSNGGGYTGNSSG</sequence>
<feature type="signal peptide" evidence="2">
    <location>
        <begin position="1"/>
        <end position="25"/>
    </location>
</feature>
<keyword evidence="2" id="KW-0732">Signal</keyword>
<keyword evidence="4" id="KW-1185">Reference proteome</keyword>
<name>A0ABY5SAE3_9BACL</name>
<feature type="chain" id="PRO_5046840324" evidence="2">
    <location>
        <begin position="26"/>
        <end position="205"/>
    </location>
</feature>
<proteinExistence type="predicted"/>
<feature type="compositionally biased region" description="Acidic residues" evidence="1">
    <location>
        <begin position="162"/>
        <end position="177"/>
    </location>
</feature>
<accession>A0ABY5SAE3</accession>
<feature type="compositionally biased region" description="Gly residues" evidence="1">
    <location>
        <begin position="186"/>
        <end position="205"/>
    </location>
</feature>
<gene>
    <name evidence="3" type="ORF">L1F29_30475</name>
</gene>
<dbReference type="Proteomes" id="UP001057877">
    <property type="component" value="Chromosome"/>
</dbReference>